<dbReference type="InterPro" id="IPR025430">
    <property type="entry name" value="DUF4167"/>
</dbReference>
<dbReference type="Proteomes" id="UP000199110">
    <property type="component" value="Unassembled WGS sequence"/>
</dbReference>
<reference evidence="3 4" key="1">
    <citation type="submission" date="2016-10" db="EMBL/GenBank/DDBJ databases">
        <authorList>
            <person name="de Groot N.N."/>
        </authorList>
    </citation>
    <scope>NUCLEOTIDE SEQUENCE [LARGE SCALE GENOMIC DNA]</scope>
    <source>
        <strain evidence="3 4">DSM 19073</strain>
    </source>
</reference>
<keyword evidence="4" id="KW-1185">Reference proteome</keyword>
<sequence>MRSSKSRSRNKSRNRSPQGGGNIVNRVFDSSGPEGKVRGTPAQIIEKYNQLARDAQLSGDRVAVENFQQHSEHYTRMLAAAQKEIDARQQQNNNQNNQQGQNAGNNQQDGNGQGGQNNGNQQGGGGHQGNQQNNGNQQGNNPQGNSGGNRRRDSRDTRNAASDDHAQSDNSMDSDVIEAAQGDSGLVETPEARAEEPKAEKPKRTRTRKKAPAKSADGIADPSILDTPAEPAAEG</sequence>
<protein>
    <recommendedName>
        <fullName evidence="2">DUF4167 domain-containing protein</fullName>
    </recommendedName>
</protein>
<evidence type="ECO:0000256" key="1">
    <source>
        <dbReference type="SAM" id="MobiDB-lite"/>
    </source>
</evidence>
<feature type="compositionally biased region" description="Gly residues" evidence="1">
    <location>
        <begin position="111"/>
        <end position="128"/>
    </location>
</feature>
<feature type="domain" description="DUF4167" evidence="2">
    <location>
        <begin position="7"/>
        <end position="83"/>
    </location>
</feature>
<feature type="region of interest" description="Disordered" evidence="1">
    <location>
        <begin position="1"/>
        <end position="41"/>
    </location>
</feature>
<feature type="region of interest" description="Disordered" evidence="1">
    <location>
        <begin position="74"/>
        <end position="235"/>
    </location>
</feature>
<dbReference type="AlphaFoldDB" id="A0A1I3S9R1"/>
<feature type="compositionally biased region" description="Low complexity" evidence="1">
    <location>
        <begin position="89"/>
        <end position="110"/>
    </location>
</feature>
<feature type="compositionally biased region" description="Basic residues" evidence="1">
    <location>
        <begin position="203"/>
        <end position="212"/>
    </location>
</feature>
<gene>
    <name evidence="3" type="ORF">SAMN04488095_3038</name>
</gene>
<accession>A0A1I3S9R1</accession>
<dbReference type="STRING" id="390807.SAMN04488095_3038"/>
<feature type="compositionally biased region" description="Basic and acidic residues" evidence="1">
    <location>
        <begin position="190"/>
        <end position="202"/>
    </location>
</feature>
<evidence type="ECO:0000259" key="2">
    <source>
        <dbReference type="Pfam" id="PF13763"/>
    </source>
</evidence>
<feature type="compositionally biased region" description="Low complexity" evidence="1">
    <location>
        <begin position="129"/>
        <end position="144"/>
    </location>
</feature>
<dbReference type="EMBL" id="FORA01000004">
    <property type="protein sequence ID" value="SFJ54349.1"/>
    <property type="molecule type" value="Genomic_DNA"/>
</dbReference>
<dbReference type="OrthoDB" id="9816310at2"/>
<organism evidence="3 4">
    <name type="scientific">Jannaschia pohangensis</name>
    <dbReference type="NCBI Taxonomy" id="390807"/>
    <lineage>
        <taxon>Bacteria</taxon>
        <taxon>Pseudomonadati</taxon>
        <taxon>Pseudomonadota</taxon>
        <taxon>Alphaproteobacteria</taxon>
        <taxon>Rhodobacterales</taxon>
        <taxon>Roseobacteraceae</taxon>
        <taxon>Jannaschia</taxon>
    </lineage>
</organism>
<dbReference type="Pfam" id="PF13763">
    <property type="entry name" value="DUF4167"/>
    <property type="match status" value="1"/>
</dbReference>
<feature type="compositionally biased region" description="Basic residues" evidence="1">
    <location>
        <begin position="1"/>
        <end position="14"/>
    </location>
</feature>
<feature type="compositionally biased region" description="Basic and acidic residues" evidence="1">
    <location>
        <begin position="150"/>
        <end position="167"/>
    </location>
</feature>
<proteinExistence type="predicted"/>
<name>A0A1I3S9R1_9RHOB</name>
<evidence type="ECO:0000313" key="3">
    <source>
        <dbReference type="EMBL" id="SFJ54349.1"/>
    </source>
</evidence>
<evidence type="ECO:0000313" key="4">
    <source>
        <dbReference type="Proteomes" id="UP000199110"/>
    </source>
</evidence>